<comment type="caution">
    <text evidence="1">The sequence shown here is derived from an EMBL/GenBank/DDBJ whole genome shotgun (WGS) entry which is preliminary data.</text>
</comment>
<proteinExistence type="predicted"/>
<organism evidence="1 2">
    <name type="scientific">Pseudarthrobacter defluvii</name>
    <dbReference type="NCBI Taxonomy" id="410837"/>
    <lineage>
        <taxon>Bacteria</taxon>
        <taxon>Bacillati</taxon>
        <taxon>Actinomycetota</taxon>
        <taxon>Actinomycetes</taxon>
        <taxon>Micrococcales</taxon>
        <taxon>Micrococcaceae</taxon>
        <taxon>Pseudarthrobacter</taxon>
    </lineage>
</organism>
<protein>
    <submittedName>
        <fullName evidence="1">Uncharacterized protein</fullName>
    </submittedName>
</protein>
<gene>
    <name evidence="1" type="ORF">J2T22_004084</name>
</gene>
<dbReference type="EMBL" id="JAUSSY010000020">
    <property type="protein sequence ID" value="MDQ0120874.1"/>
    <property type="molecule type" value="Genomic_DNA"/>
</dbReference>
<dbReference type="Proteomes" id="UP001226389">
    <property type="component" value="Unassembled WGS sequence"/>
</dbReference>
<sequence>MTHNKIKTCANFTSARMALQNQLRRLQQKRGLGRMLLKEPVRWHKVSLAAFFSQITA</sequence>
<keyword evidence="2" id="KW-1185">Reference proteome</keyword>
<evidence type="ECO:0000313" key="2">
    <source>
        <dbReference type="Proteomes" id="UP001226389"/>
    </source>
</evidence>
<evidence type="ECO:0000313" key="1">
    <source>
        <dbReference type="EMBL" id="MDQ0120874.1"/>
    </source>
</evidence>
<reference evidence="1 2" key="1">
    <citation type="submission" date="2023-07" db="EMBL/GenBank/DDBJ databases">
        <title>Sorghum-associated microbial communities from plants grown in Nebraska, USA.</title>
        <authorList>
            <person name="Schachtman D."/>
        </authorList>
    </citation>
    <scope>NUCLEOTIDE SEQUENCE [LARGE SCALE GENOMIC DNA]</scope>
    <source>
        <strain evidence="1 2">DS994</strain>
    </source>
</reference>
<accession>A0ABT9UMK1</accession>
<name>A0ABT9UMK1_9MICC</name>
<dbReference type="RefSeq" id="WP_307493194.1">
    <property type="nucleotide sequence ID" value="NZ_JAUSSY010000020.1"/>
</dbReference>